<protein>
    <submittedName>
        <fullName evidence="1">Uncharacterized protein</fullName>
    </submittedName>
</protein>
<comment type="caution">
    <text evidence="1">The sequence shown here is derived from an EMBL/GenBank/DDBJ whole genome shotgun (WGS) entry which is preliminary data.</text>
</comment>
<sequence length="82" mass="9529">MVRGNRNLYVVTVAAKYVYRETETSHELERIIVTCIPNRVLQNQYNPDASDGIRLAGRNAPTRGEDFRVRMGYRKLRSKASW</sequence>
<dbReference type="InterPro" id="IPR021580">
    <property type="entry name" value="Restrct_endonuc_II_SfiI"/>
</dbReference>
<evidence type="ECO:0000313" key="1">
    <source>
        <dbReference type="EMBL" id="MYC94855.1"/>
    </source>
</evidence>
<dbReference type="Pfam" id="PF11487">
    <property type="entry name" value="RestrictionSfiI"/>
    <property type="match status" value="1"/>
</dbReference>
<name>A0A6B1D5U3_9CHLR</name>
<accession>A0A6B1D5U3</accession>
<proteinExistence type="predicted"/>
<reference evidence="1" key="1">
    <citation type="submission" date="2019-09" db="EMBL/GenBank/DDBJ databases">
        <title>Characterisation of the sponge microbiome using genome-centric metagenomics.</title>
        <authorList>
            <person name="Engelberts J.P."/>
            <person name="Robbins S.J."/>
            <person name="De Goeij J.M."/>
            <person name="Aranda M."/>
            <person name="Bell S.C."/>
            <person name="Webster N.S."/>
        </authorList>
    </citation>
    <scope>NUCLEOTIDE SEQUENCE</scope>
    <source>
        <strain evidence="1">SB0661_bin_32</strain>
    </source>
</reference>
<gene>
    <name evidence="1" type="ORF">F4X14_07775</name>
</gene>
<dbReference type="EMBL" id="VXMH01000035">
    <property type="protein sequence ID" value="MYC94855.1"/>
    <property type="molecule type" value="Genomic_DNA"/>
</dbReference>
<dbReference type="AlphaFoldDB" id="A0A6B1D5U3"/>
<organism evidence="1">
    <name type="scientific">Caldilineaceae bacterium SB0661_bin_32</name>
    <dbReference type="NCBI Taxonomy" id="2605255"/>
    <lineage>
        <taxon>Bacteria</taxon>
        <taxon>Bacillati</taxon>
        <taxon>Chloroflexota</taxon>
        <taxon>Caldilineae</taxon>
        <taxon>Caldilineales</taxon>
        <taxon>Caldilineaceae</taxon>
    </lineage>
</organism>